<feature type="transmembrane region" description="Helical" evidence="1">
    <location>
        <begin position="74"/>
        <end position="94"/>
    </location>
</feature>
<protein>
    <submittedName>
        <fullName evidence="2">Uncharacterized protein</fullName>
    </submittedName>
</protein>
<evidence type="ECO:0000313" key="2">
    <source>
        <dbReference type="EMBL" id="TCO52997.1"/>
    </source>
</evidence>
<dbReference type="Proteomes" id="UP000295680">
    <property type="component" value="Unassembled WGS sequence"/>
</dbReference>
<comment type="caution">
    <text evidence="2">The sequence shown here is derived from an EMBL/GenBank/DDBJ whole genome shotgun (WGS) entry which is preliminary data.</text>
</comment>
<evidence type="ECO:0000313" key="3">
    <source>
        <dbReference type="Proteomes" id="UP000295680"/>
    </source>
</evidence>
<keyword evidence="1" id="KW-0472">Membrane</keyword>
<dbReference type="EMBL" id="SLWS01000011">
    <property type="protein sequence ID" value="TCO52997.1"/>
    <property type="molecule type" value="Genomic_DNA"/>
</dbReference>
<dbReference type="RefSeq" id="WP_132123978.1">
    <property type="nucleotide sequence ID" value="NZ_SLWS01000011.1"/>
</dbReference>
<keyword evidence="1" id="KW-1133">Transmembrane helix</keyword>
<accession>A0A4R2J558</accession>
<feature type="transmembrane region" description="Helical" evidence="1">
    <location>
        <begin position="12"/>
        <end position="37"/>
    </location>
</feature>
<gene>
    <name evidence="2" type="ORF">EV192_111191</name>
</gene>
<reference evidence="2 3" key="1">
    <citation type="submission" date="2019-03" db="EMBL/GenBank/DDBJ databases">
        <title>Genomic Encyclopedia of Type Strains, Phase IV (KMG-IV): sequencing the most valuable type-strain genomes for metagenomic binning, comparative biology and taxonomic classification.</title>
        <authorList>
            <person name="Goeker M."/>
        </authorList>
    </citation>
    <scope>NUCLEOTIDE SEQUENCE [LARGE SCALE GENOMIC DNA]</scope>
    <source>
        <strain evidence="2 3">DSM 45934</strain>
    </source>
</reference>
<evidence type="ECO:0000256" key="1">
    <source>
        <dbReference type="SAM" id="Phobius"/>
    </source>
</evidence>
<sequence length="106" mass="11489">MASRQALDTTILLVGMSSGVFAGFAPSWFTVASPFFHEQGAREGNIRRIRWAEVAGSAITVAMGWALAHEERSAKPLIASVLISVTFVMGYEYMIRHPSTDDSAAI</sequence>
<organism evidence="2 3">
    <name type="scientific">Actinocrispum wychmicini</name>
    <dbReference type="NCBI Taxonomy" id="1213861"/>
    <lineage>
        <taxon>Bacteria</taxon>
        <taxon>Bacillati</taxon>
        <taxon>Actinomycetota</taxon>
        <taxon>Actinomycetes</taxon>
        <taxon>Pseudonocardiales</taxon>
        <taxon>Pseudonocardiaceae</taxon>
        <taxon>Actinocrispum</taxon>
    </lineage>
</organism>
<proteinExistence type="predicted"/>
<keyword evidence="3" id="KW-1185">Reference proteome</keyword>
<dbReference type="AlphaFoldDB" id="A0A4R2J558"/>
<feature type="transmembrane region" description="Helical" evidence="1">
    <location>
        <begin position="49"/>
        <end position="68"/>
    </location>
</feature>
<keyword evidence="1" id="KW-0812">Transmembrane</keyword>
<name>A0A4R2J558_9PSEU</name>